<comment type="caution">
    <text evidence="12">The sequence shown here is derived from an EMBL/GenBank/DDBJ whole genome shotgun (WGS) entry which is preliminary data.</text>
</comment>
<gene>
    <name evidence="12" type="ORF">GPM918_LOCUS24272</name>
    <name evidence="11" type="ORF">OVA965_LOCUS18032</name>
    <name evidence="14" type="ORF">SRO942_LOCUS24270</name>
    <name evidence="13" type="ORF">TMI583_LOCUS18044</name>
</gene>
<dbReference type="Proteomes" id="UP000677228">
    <property type="component" value="Unassembled WGS sequence"/>
</dbReference>
<evidence type="ECO:0000313" key="14">
    <source>
        <dbReference type="EMBL" id="CAF3976237.1"/>
    </source>
</evidence>
<proteinExistence type="predicted"/>
<dbReference type="SMART" id="SM01381">
    <property type="entry name" value="7TM_GPCR_Srsx"/>
    <property type="match status" value="1"/>
</dbReference>
<dbReference type="Proteomes" id="UP000682733">
    <property type="component" value="Unassembled WGS sequence"/>
</dbReference>
<dbReference type="OrthoDB" id="9990906at2759"/>
<evidence type="ECO:0000256" key="2">
    <source>
        <dbReference type="ARBA" id="ARBA00022692"/>
    </source>
</evidence>
<dbReference type="PANTHER" id="PTHR24243">
    <property type="entry name" value="G-PROTEIN COUPLED RECEPTOR"/>
    <property type="match status" value="1"/>
</dbReference>
<feature type="transmembrane region" description="Helical" evidence="9">
    <location>
        <begin position="343"/>
        <end position="368"/>
    </location>
</feature>
<feature type="transmembrane region" description="Helical" evidence="9">
    <location>
        <begin position="171"/>
        <end position="201"/>
    </location>
</feature>
<dbReference type="PRINTS" id="PR00237">
    <property type="entry name" value="GPCRRHODOPSN"/>
</dbReference>
<sequence>MGESSSSPTIQNRFALAYYILIAITGVLGNATTIIVFVSQRRLRSLRSSFFLTCLAITDLIFILILVIALLDELNVPVLNAMTCLLTIYFSHIASFLSSNFTLAYTSHRLIAVFFPIKATTFLKQRTNRILAFALIVFACSFYSLSFPVTTTKPRNNQTYLVHCEEDKNKALLFPFLVIDTFFTFLFPFSAITIMNLAIVYKLHTKLTFKKMTLPYPRYPPKSSNSSNISSTNEKSDTVGASQFKLTSIHRPAYQSLSKKNHSKMSSNGNNEYLHLIQQRPFLTVNHNYFKSNIHSSEDNIKKLHNQHRQQNNFQQKLSDRTSSMRIRSTHARANTSAKTTKMLLAASTVFLVFNLPYHLLLFCFLFLKQYPPWLLTAVNIARHWFFASFCVNFFVYAICGQRFRNEVLRLFCCDGKKLFRYSGSAKSTGERTNSIYTSRRLLPVSSTYISGTNCS</sequence>
<evidence type="ECO:0000256" key="6">
    <source>
        <dbReference type="ARBA" id="ARBA00023170"/>
    </source>
</evidence>
<evidence type="ECO:0000256" key="5">
    <source>
        <dbReference type="ARBA" id="ARBA00023136"/>
    </source>
</evidence>
<evidence type="ECO:0000313" key="12">
    <source>
        <dbReference type="EMBL" id="CAF1212280.1"/>
    </source>
</evidence>
<comment type="subcellular location">
    <subcellularLocation>
        <location evidence="1">Membrane</location>
        <topology evidence="1">Multi-pass membrane protein</topology>
    </subcellularLocation>
</comment>
<evidence type="ECO:0000259" key="10">
    <source>
        <dbReference type="PROSITE" id="PS50262"/>
    </source>
</evidence>
<evidence type="ECO:0000256" key="9">
    <source>
        <dbReference type="SAM" id="Phobius"/>
    </source>
</evidence>
<reference evidence="12" key="1">
    <citation type="submission" date="2021-02" db="EMBL/GenBank/DDBJ databases">
        <authorList>
            <person name="Nowell W R."/>
        </authorList>
    </citation>
    <scope>NUCLEOTIDE SEQUENCE</scope>
</reference>
<evidence type="ECO:0000256" key="3">
    <source>
        <dbReference type="ARBA" id="ARBA00022989"/>
    </source>
</evidence>
<feature type="domain" description="G-protein coupled receptors family 1 profile" evidence="10">
    <location>
        <begin position="29"/>
        <end position="397"/>
    </location>
</feature>
<evidence type="ECO:0000256" key="7">
    <source>
        <dbReference type="ARBA" id="ARBA00023224"/>
    </source>
</evidence>
<keyword evidence="5 9" id="KW-0472">Membrane</keyword>
<keyword evidence="6" id="KW-0675">Receptor</keyword>
<dbReference type="Proteomes" id="UP000681722">
    <property type="component" value="Unassembled WGS sequence"/>
</dbReference>
<dbReference type="EMBL" id="CAJOBC010008990">
    <property type="protein sequence ID" value="CAF3976237.1"/>
    <property type="molecule type" value="Genomic_DNA"/>
</dbReference>
<dbReference type="EMBL" id="CAJOBA010008853">
    <property type="protein sequence ID" value="CAF3837977.1"/>
    <property type="molecule type" value="Genomic_DNA"/>
</dbReference>
<evidence type="ECO:0000256" key="8">
    <source>
        <dbReference type="SAM" id="MobiDB-lite"/>
    </source>
</evidence>
<dbReference type="AlphaFoldDB" id="A0A814XAG0"/>
<dbReference type="EMBL" id="CAJNOK010008837">
    <property type="protein sequence ID" value="CAF1073947.1"/>
    <property type="molecule type" value="Genomic_DNA"/>
</dbReference>
<dbReference type="Proteomes" id="UP000663829">
    <property type="component" value="Unassembled WGS sequence"/>
</dbReference>
<feature type="transmembrane region" description="Helical" evidence="9">
    <location>
        <begin position="16"/>
        <end position="38"/>
    </location>
</feature>
<organism evidence="12 15">
    <name type="scientific">Didymodactylos carnosus</name>
    <dbReference type="NCBI Taxonomy" id="1234261"/>
    <lineage>
        <taxon>Eukaryota</taxon>
        <taxon>Metazoa</taxon>
        <taxon>Spiralia</taxon>
        <taxon>Gnathifera</taxon>
        <taxon>Rotifera</taxon>
        <taxon>Eurotatoria</taxon>
        <taxon>Bdelloidea</taxon>
        <taxon>Philodinida</taxon>
        <taxon>Philodinidae</taxon>
        <taxon>Didymodactylos</taxon>
    </lineage>
</organism>
<feature type="transmembrane region" description="Helical" evidence="9">
    <location>
        <begin position="374"/>
        <end position="400"/>
    </location>
</feature>
<keyword evidence="4" id="KW-0297">G-protein coupled receptor</keyword>
<dbReference type="GO" id="GO:0004930">
    <property type="term" value="F:G protein-coupled receptor activity"/>
    <property type="evidence" value="ECO:0007669"/>
    <property type="project" value="UniProtKB-KW"/>
</dbReference>
<dbReference type="InterPro" id="IPR000276">
    <property type="entry name" value="GPCR_Rhodpsn"/>
</dbReference>
<keyword evidence="7" id="KW-0807">Transducer</keyword>
<feature type="compositionally biased region" description="Low complexity" evidence="8">
    <location>
        <begin position="223"/>
        <end position="233"/>
    </location>
</feature>
<dbReference type="CDD" id="cd00637">
    <property type="entry name" value="7tm_classA_rhodopsin-like"/>
    <property type="match status" value="1"/>
</dbReference>
<keyword evidence="2 9" id="KW-0812">Transmembrane</keyword>
<evidence type="ECO:0000256" key="4">
    <source>
        <dbReference type="ARBA" id="ARBA00023040"/>
    </source>
</evidence>
<dbReference type="PANTHER" id="PTHR24243:SF230">
    <property type="entry name" value="G-PROTEIN COUPLED RECEPTORS FAMILY 1 PROFILE DOMAIN-CONTAINING PROTEIN"/>
    <property type="match status" value="1"/>
</dbReference>
<protein>
    <recommendedName>
        <fullName evidence="10">G-protein coupled receptors family 1 profile domain-containing protein</fullName>
    </recommendedName>
</protein>
<name>A0A814XAG0_9BILA</name>
<feature type="transmembrane region" description="Helical" evidence="9">
    <location>
        <begin position="130"/>
        <end position="151"/>
    </location>
</feature>
<evidence type="ECO:0000313" key="15">
    <source>
        <dbReference type="Proteomes" id="UP000663829"/>
    </source>
</evidence>
<feature type="transmembrane region" description="Helical" evidence="9">
    <location>
        <begin position="77"/>
        <end position="97"/>
    </location>
</feature>
<dbReference type="InterPro" id="IPR017452">
    <property type="entry name" value="GPCR_Rhodpsn_7TM"/>
</dbReference>
<evidence type="ECO:0000256" key="1">
    <source>
        <dbReference type="ARBA" id="ARBA00004141"/>
    </source>
</evidence>
<evidence type="ECO:0000313" key="13">
    <source>
        <dbReference type="EMBL" id="CAF3837977.1"/>
    </source>
</evidence>
<dbReference type="Pfam" id="PF00001">
    <property type="entry name" value="7tm_1"/>
    <property type="match status" value="1"/>
</dbReference>
<feature type="region of interest" description="Disordered" evidence="8">
    <location>
        <begin position="220"/>
        <end position="240"/>
    </location>
</feature>
<dbReference type="EMBL" id="CAJNOQ010008990">
    <property type="protein sequence ID" value="CAF1212280.1"/>
    <property type="molecule type" value="Genomic_DNA"/>
</dbReference>
<keyword evidence="3 9" id="KW-1133">Transmembrane helix</keyword>
<dbReference type="Gene3D" id="1.20.1070.10">
    <property type="entry name" value="Rhodopsin 7-helix transmembrane proteins"/>
    <property type="match status" value="2"/>
</dbReference>
<evidence type="ECO:0000313" key="11">
    <source>
        <dbReference type="EMBL" id="CAF1073947.1"/>
    </source>
</evidence>
<feature type="transmembrane region" description="Helical" evidence="9">
    <location>
        <begin position="50"/>
        <end position="71"/>
    </location>
</feature>
<dbReference type="GO" id="GO:0005886">
    <property type="term" value="C:plasma membrane"/>
    <property type="evidence" value="ECO:0007669"/>
    <property type="project" value="TreeGrafter"/>
</dbReference>
<dbReference type="PROSITE" id="PS50262">
    <property type="entry name" value="G_PROTEIN_RECEP_F1_2"/>
    <property type="match status" value="1"/>
</dbReference>
<dbReference type="SUPFAM" id="SSF81321">
    <property type="entry name" value="Family A G protein-coupled receptor-like"/>
    <property type="match status" value="1"/>
</dbReference>
<keyword evidence="15" id="KW-1185">Reference proteome</keyword>
<accession>A0A814XAG0</accession>